<name>A0A3E1KAM1_9GAMM</name>
<dbReference type="Proteomes" id="UP000260351">
    <property type="component" value="Unassembled WGS sequence"/>
</dbReference>
<evidence type="ECO:0000313" key="2">
    <source>
        <dbReference type="EMBL" id="RFF30834.1"/>
    </source>
</evidence>
<keyword evidence="1" id="KW-0472">Membrane</keyword>
<protein>
    <submittedName>
        <fullName evidence="2">Uncharacterized protein</fullName>
    </submittedName>
</protein>
<feature type="transmembrane region" description="Helical" evidence="1">
    <location>
        <begin position="6"/>
        <end position="23"/>
    </location>
</feature>
<dbReference type="AlphaFoldDB" id="A0A3E1KAM1"/>
<evidence type="ECO:0000313" key="3">
    <source>
        <dbReference type="Proteomes" id="UP000260351"/>
    </source>
</evidence>
<keyword evidence="1" id="KW-0812">Transmembrane</keyword>
<organism evidence="2 3">
    <name type="scientific">Wenzhouxiangella sediminis</name>
    <dbReference type="NCBI Taxonomy" id="1792836"/>
    <lineage>
        <taxon>Bacteria</taxon>
        <taxon>Pseudomonadati</taxon>
        <taxon>Pseudomonadota</taxon>
        <taxon>Gammaproteobacteria</taxon>
        <taxon>Chromatiales</taxon>
        <taxon>Wenzhouxiangellaceae</taxon>
        <taxon>Wenzhouxiangella</taxon>
    </lineage>
</organism>
<sequence length="97" mass="10994">MSVWLNWILLLVFAVHLAAFAVLGLRRRQLYYLALVVTFGLLTASFALRLWGGGPVLAERALYEWLRYGAWAAAVTSVSWTVLRARRRIQAGRQNCS</sequence>
<dbReference type="OrthoDB" id="10000126at2"/>
<evidence type="ECO:0000256" key="1">
    <source>
        <dbReference type="SAM" id="Phobius"/>
    </source>
</evidence>
<keyword evidence="3" id="KW-1185">Reference proteome</keyword>
<comment type="caution">
    <text evidence="2">The sequence shown here is derived from an EMBL/GenBank/DDBJ whole genome shotgun (WGS) entry which is preliminary data.</text>
</comment>
<gene>
    <name evidence="2" type="ORF">DZC52_06555</name>
</gene>
<keyword evidence="1" id="KW-1133">Transmembrane helix</keyword>
<proteinExistence type="predicted"/>
<feature type="transmembrane region" description="Helical" evidence="1">
    <location>
        <begin position="30"/>
        <end position="53"/>
    </location>
</feature>
<dbReference type="EMBL" id="QUZK01000030">
    <property type="protein sequence ID" value="RFF30834.1"/>
    <property type="molecule type" value="Genomic_DNA"/>
</dbReference>
<feature type="transmembrane region" description="Helical" evidence="1">
    <location>
        <begin position="65"/>
        <end position="83"/>
    </location>
</feature>
<dbReference type="RefSeq" id="WP_116650332.1">
    <property type="nucleotide sequence ID" value="NZ_QUZK01000030.1"/>
</dbReference>
<reference evidence="2 3" key="1">
    <citation type="submission" date="2018-08" db="EMBL/GenBank/DDBJ databases">
        <title>Wenzhouxiangella salilacus sp. nov., a novel bacterium isolated from a saline lake in Xinjiang Province, China.</title>
        <authorList>
            <person name="Han S."/>
        </authorList>
    </citation>
    <scope>NUCLEOTIDE SEQUENCE [LARGE SCALE GENOMIC DNA]</scope>
    <source>
        <strain evidence="2 3">XDB06</strain>
    </source>
</reference>
<accession>A0A3E1KAM1</accession>